<evidence type="ECO:0000256" key="6">
    <source>
        <dbReference type="ARBA" id="ARBA00022777"/>
    </source>
</evidence>
<dbReference type="PROSITE" id="PS00107">
    <property type="entry name" value="PROTEIN_KINASE_ATP"/>
    <property type="match status" value="1"/>
</dbReference>
<protein>
    <recommendedName>
        <fullName evidence="2">non-specific serine/threonine protein kinase</fullName>
        <ecNumber evidence="2">2.7.11.1</ecNumber>
    </recommendedName>
</protein>
<dbReference type="Gramene" id="rna23376">
    <property type="protein sequence ID" value="RHN60970.1"/>
    <property type="gene ID" value="gene23376"/>
</dbReference>
<evidence type="ECO:0000256" key="10">
    <source>
        <dbReference type="PROSITE-ProRule" id="PRU10141"/>
    </source>
</evidence>
<dbReference type="InterPro" id="IPR050823">
    <property type="entry name" value="Plant_Ser_Thr_Prot_Kinase"/>
</dbReference>
<keyword evidence="15" id="KW-1185">Reference proteome</keyword>
<accession>A0A072UM42</accession>
<feature type="binding site" evidence="10">
    <location>
        <position position="133"/>
    </location>
    <ligand>
        <name>ATP</name>
        <dbReference type="ChEBI" id="CHEBI:30616"/>
    </ligand>
</feature>
<proteinExistence type="predicted"/>
<gene>
    <name evidence="12" type="ordered locus">MTR_4g063940</name>
    <name evidence="13" type="ORF">MtrunA17_Chr4g0031571</name>
</gene>
<keyword evidence="4 13" id="KW-0808">Transferase</keyword>
<reference evidence="13" key="4">
    <citation type="journal article" date="2018" name="Nat. Plants">
        <title>Whole-genome landscape of Medicago truncatula symbiotic genes.</title>
        <authorList>
            <person name="Pecrix Y."/>
            <person name="Gamas P."/>
            <person name="Carrere S."/>
        </authorList>
    </citation>
    <scope>NUCLEOTIDE SEQUENCE</scope>
    <source>
        <tissue evidence="13">Leaves</tissue>
    </source>
</reference>
<dbReference type="GO" id="GO:0005524">
    <property type="term" value="F:ATP binding"/>
    <property type="evidence" value="ECO:0007669"/>
    <property type="project" value="UniProtKB-UniRule"/>
</dbReference>
<dbReference type="EC" id="2.7.11.1" evidence="2"/>
<evidence type="ECO:0000256" key="4">
    <source>
        <dbReference type="ARBA" id="ARBA00022679"/>
    </source>
</evidence>
<dbReference type="OrthoDB" id="302535at2759"/>
<dbReference type="InterPro" id="IPR017441">
    <property type="entry name" value="Protein_kinase_ATP_BS"/>
</dbReference>
<dbReference type="EnsemblPlants" id="KEH30163">
    <property type="protein sequence ID" value="KEH30163"/>
    <property type="gene ID" value="MTR_4g063940"/>
</dbReference>
<evidence type="ECO:0000313" key="15">
    <source>
        <dbReference type="Proteomes" id="UP000002051"/>
    </source>
</evidence>
<dbReference type="FunFam" id="1.10.510.10:FF:000095">
    <property type="entry name" value="protein STRUBBELIG-RECEPTOR FAMILY 8"/>
    <property type="match status" value="1"/>
</dbReference>
<dbReference type="InterPro" id="IPR011009">
    <property type="entry name" value="Kinase-like_dom_sf"/>
</dbReference>
<dbReference type="Proteomes" id="UP000002051">
    <property type="component" value="Chromosome 4"/>
</dbReference>
<keyword evidence="6 12" id="KW-0418">Kinase</keyword>
<evidence type="ECO:0000256" key="5">
    <source>
        <dbReference type="ARBA" id="ARBA00022741"/>
    </source>
</evidence>
<evidence type="ECO:0000256" key="8">
    <source>
        <dbReference type="ARBA" id="ARBA00047899"/>
    </source>
</evidence>
<sequence>MGISIVSAMGVCLGGKVKAESPINSGLSSKGVIVNTEDHSIPCCKISHDIISSSSEVSAASVSVPQTLPRVGEMLQSSNLKSFTLTELQNATRNFRVDSVLGDGDFGSVFKGWIDEHSSSAAKPGTGIAVAVKRLHQDCFKGHNKFMAEVNYLGQLSHPHLVKLIGYCLEDENSLLIYEFMPRGSLENHLFIRGSYFQPLSWSLRLKVALGAAKGLTFLRNAETKGKYRDFNTSNVLLDSNYNAKLSNFGHSKGGSMVDKSHVSTKLTYGYAAPEYLASGNHTAKSDVYSFGVVLLEILSGRRVVDKNRPPSQHNLVEWAKPYLTNKRKILRVLDSRLEGQYELEDAYKVATLSLRCLSIEAKLRPNMDEVVTDLEKLQVQDVNGCNQNRSRRRSADYVTHSRTTAAYPQRSASMFCT</sequence>
<dbReference type="GO" id="GO:0004674">
    <property type="term" value="F:protein serine/threonine kinase activity"/>
    <property type="evidence" value="ECO:0007669"/>
    <property type="project" value="UniProtKB-EC"/>
</dbReference>
<dbReference type="AlphaFoldDB" id="A0A072UM42"/>
<dbReference type="HOGENOM" id="CLU_000288_21_1_1"/>
<dbReference type="EMBL" id="CM001220">
    <property type="protein sequence ID" value="KEH30163.1"/>
    <property type="molecule type" value="Genomic_DNA"/>
</dbReference>
<evidence type="ECO:0000313" key="14">
    <source>
        <dbReference type="EnsemblPlants" id="KEH30163"/>
    </source>
</evidence>
<dbReference type="Pfam" id="PF07714">
    <property type="entry name" value="PK_Tyr_Ser-Thr"/>
    <property type="match status" value="1"/>
</dbReference>
<name>A0A072UM42_MEDTR</name>
<dbReference type="PANTHER" id="PTHR45621">
    <property type="entry name" value="OS01G0588500 PROTEIN-RELATED"/>
    <property type="match status" value="1"/>
</dbReference>
<dbReference type="SUPFAM" id="SSF56112">
    <property type="entry name" value="Protein kinase-like (PK-like)"/>
    <property type="match status" value="1"/>
</dbReference>
<evidence type="ECO:0000256" key="9">
    <source>
        <dbReference type="ARBA" id="ARBA00048679"/>
    </source>
</evidence>
<dbReference type="InterPro" id="IPR000719">
    <property type="entry name" value="Prot_kinase_dom"/>
</dbReference>
<keyword evidence="5 10" id="KW-0547">Nucleotide-binding</keyword>
<dbReference type="InterPro" id="IPR001245">
    <property type="entry name" value="Ser-Thr/Tyr_kinase_cat_dom"/>
</dbReference>
<dbReference type="FunFam" id="3.30.200.20:FF:000228">
    <property type="entry name" value="Serine/threonine-protein kinase BIK1"/>
    <property type="match status" value="1"/>
</dbReference>
<dbReference type="Gene3D" id="1.10.510.10">
    <property type="entry name" value="Transferase(Phosphotransferase) domain 1"/>
    <property type="match status" value="1"/>
</dbReference>
<evidence type="ECO:0000256" key="7">
    <source>
        <dbReference type="ARBA" id="ARBA00022840"/>
    </source>
</evidence>
<comment type="subcellular location">
    <subcellularLocation>
        <location evidence="1">Cell membrane</location>
    </subcellularLocation>
</comment>
<organism evidence="12 15">
    <name type="scientific">Medicago truncatula</name>
    <name type="common">Barrel medic</name>
    <name type="synonym">Medicago tribuloides</name>
    <dbReference type="NCBI Taxonomy" id="3880"/>
    <lineage>
        <taxon>Eukaryota</taxon>
        <taxon>Viridiplantae</taxon>
        <taxon>Streptophyta</taxon>
        <taxon>Embryophyta</taxon>
        <taxon>Tracheophyta</taxon>
        <taxon>Spermatophyta</taxon>
        <taxon>Magnoliopsida</taxon>
        <taxon>eudicotyledons</taxon>
        <taxon>Gunneridae</taxon>
        <taxon>Pentapetalae</taxon>
        <taxon>rosids</taxon>
        <taxon>fabids</taxon>
        <taxon>Fabales</taxon>
        <taxon>Fabaceae</taxon>
        <taxon>Papilionoideae</taxon>
        <taxon>50 kb inversion clade</taxon>
        <taxon>NPAAA clade</taxon>
        <taxon>Hologalegina</taxon>
        <taxon>IRL clade</taxon>
        <taxon>Trifolieae</taxon>
        <taxon>Medicago</taxon>
    </lineage>
</organism>
<evidence type="ECO:0000259" key="11">
    <source>
        <dbReference type="PROSITE" id="PS50011"/>
    </source>
</evidence>
<dbReference type="Proteomes" id="UP000265566">
    <property type="component" value="Chromosome 4"/>
</dbReference>
<feature type="domain" description="Protein kinase" evidence="11">
    <location>
        <begin position="95"/>
        <end position="378"/>
    </location>
</feature>
<keyword evidence="3" id="KW-0472">Membrane</keyword>
<dbReference type="GO" id="GO:0005886">
    <property type="term" value="C:plasma membrane"/>
    <property type="evidence" value="ECO:0007669"/>
    <property type="project" value="UniProtKB-SubCell"/>
</dbReference>
<comment type="catalytic activity">
    <reaction evidence="8">
        <text>L-threonyl-[protein] + ATP = O-phospho-L-threonyl-[protein] + ADP + H(+)</text>
        <dbReference type="Rhea" id="RHEA:46608"/>
        <dbReference type="Rhea" id="RHEA-COMP:11060"/>
        <dbReference type="Rhea" id="RHEA-COMP:11605"/>
        <dbReference type="ChEBI" id="CHEBI:15378"/>
        <dbReference type="ChEBI" id="CHEBI:30013"/>
        <dbReference type="ChEBI" id="CHEBI:30616"/>
        <dbReference type="ChEBI" id="CHEBI:61977"/>
        <dbReference type="ChEBI" id="CHEBI:456216"/>
        <dbReference type="EC" id="2.7.11.1"/>
    </reaction>
</comment>
<reference evidence="14" key="3">
    <citation type="submission" date="2015-04" db="UniProtKB">
        <authorList>
            <consortium name="EnsemblPlants"/>
        </authorList>
    </citation>
    <scope>IDENTIFICATION</scope>
    <source>
        <strain evidence="14">cv. Jemalong A17</strain>
    </source>
</reference>
<comment type="catalytic activity">
    <reaction evidence="9">
        <text>L-seryl-[protein] + ATP = O-phospho-L-seryl-[protein] + ADP + H(+)</text>
        <dbReference type="Rhea" id="RHEA:17989"/>
        <dbReference type="Rhea" id="RHEA-COMP:9863"/>
        <dbReference type="Rhea" id="RHEA-COMP:11604"/>
        <dbReference type="ChEBI" id="CHEBI:15378"/>
        <dbReference type="ChEBI" id="CHEBI:29999"/>
        <dbReference type="ChEBI" id="CHEBI:30616"/>
        <dbReference type="ChEBI" id="CHEBI:83421"/>
        <dbReference type="ChEBI" id="CHEBI:456216"/>
        <dbReference type="EC" id="2.7.11.1"/>
    </reaction>
</comment>
<evidence type="ECO:0000313" key="12">
    <source>
        <dbReference type="EMBL" id="KEH30163.1"/>
    </source>
</evidence>
<dbReference type="Gene3D" id="3.30.200.20">
    <property type="entry name" value="Phosphorylase Kinase, domain 1"/>
    <property type="match status" value="1"/>
</dbReference>
<dbReference type="EMBL" id="PSQE01000004">
    <property type="protein sequence ID" value="RHN60970.1"/>
    <property type="molecule type" value="Genomic_DNA"/>
</dbReference>
<evidence type="ECO:0000256" key="2">
    <source>
        <dbReference type="ARBA" id="ARBA00012513"/>
    </source>
</evidence>
<reference evidence="12 15" key="1">
    <citation type="journal article" date="2011" name="Nature">
        <title>The Medicago genome provides insight into the evolution of rhizobial symbioses.</title>
        <authorList>
            <person name="Young N.D."/>
            <person name="Debelle F."/>
            <person name="Oldroyd G.E."/>
            <person name="Geurts R."/>
            <person name="Cannon S.B."/>
            <person name="Udvardi M.K."/>
            <person name="Benedito V.A."/>
            <person name="Mayer K.F."/>
            <person name="Gouzy J."/>
            <person name="Schoof H."/>
            <person name="Van de Peer Y."/>
            <person name="Proost S."/>
            <person name="Cook D.R."/>
            <person name="Meyers B.C."/>
            <person name="Spannagl M."/>
            <person name="Cheung F."/>
            <person name="De Mita S."/>
            <person name="Krishnakumar V."/>
            <person name="Gundlach H."/>
            <person name="Zhou S."/>
            <person name="Mudge J."/>
            <person name="Bharti A.K."/>
            <person name="Murray J.D."/>
            <person name="Naoumkina M.A."/>
            <person name="Rosen B."/>
            <person name="Silverstein K.A."/>
            <person name="Tang H."/>
            <person name="Rombauts S."/>
            <person name="Zhao P.X."/>
            <person name="Zhou P."/>
            <person name="Barbe V."/>
            <person name="Bardou P."/>
            <person name="Bechner M."/>
            <person name="Bellec A."/>
            <person name="Berger A."/>
            <person name="Berges H."/>
            <person name="Bidwell S."/>
            <person name="Bisseling T."/>
            <person name="Choisne N."/>
            <person name="Couloux A."/>
            <person name="Denny R."/>
            <person name="Deshpande S."/>
            <person name="Dai X."/>
            <person name="Doyle J.J."/>
            <person name="Dudez A.M."/>
            <person name="Farmer A.D."/>
            <person name="Fouteau S."/>
            <person name="Franken C."/>
            <person name="Gibelin C."/>
            <person name="Gish J."/>
            <person name="Goldstein S."/>
            <person name="Gonzalez A.J."/>
            <person name="Green P.J."/>
            <person name="Hallab A."/>
            <person name="Hartog M."/>
            <person name="Hua A."/>
            <person name="Humphray S.J."/>
            <person name="Jeong D.H."/>
            <person name="Jing Y."/>
            <person name="Jocker A."/>
            <person name="Kenton S.M."/>
            <person name="Kim D.J."/>
            <person name="Klee K."/>
            <person name="Lai H."/>
            <person name="Lang C."/>
            <person name="Lin S."/>
            <person name="Macmil S.L."/>
            <person name="Magdelenat G."/>
            <person name="Matthews L."/>
            <person name="McCorrison J."/>
            <person name="Monaghan E.L."/>
            <person name="Mun J.H."/>
            <person name="Najar F.Z."/>
            <person name="Nicholson C."/>
            <person name="Noirot C."/>
            <person name="O'Bleness M."/>
            <person name="Paule C.R."/>
            <person name="Poulain J."/>
            <person name="Prion F."/>
            <person name="Qin B."/>
            <person name="Qu C."/>
            <person name="Retzel E.F."/>
            <person name="Riddle C."/>
            <person name="Sallet E."/>
            <person name="Samain S."/>
            <person name="Samson N."/>
            <person name="Sanders I."/>
            <person name="Saurat O."/>
            <person name="Scarpelli C."/>
            <person name="Schiex T."/>
            <person name="Segurens B."/>
            <person name="Severin A.J."/>
            <person name="Sherrier D.J."/>
            <person name="Shi R."/>
            <person name="Sims S."/>
            <person name="Singer S.R."/>
            <person name="Sinharoy S."/>
            <person name="Sterck L."/>
            <person name="Viollet A."/>
            <person name="Wang B.B."/>
            <person name="Wang K."/>
            <person name="Wang M."/>
            <person name="Wang X."/>
            <person name="Warfsmann J."/>
            <person name="Weissenbach J."/>
            <person name="White D.D."/>
            <person name="White J.D."/>
            <person name="Wiley G.B."/>
            <person name="Wincker P."/>
            <person name="Xing Y."/>
            <person name="Yang L."/>
            <person name="Yao Z."/>
            <person name="Ying F."/>
            <person name="Zhai J."/>
            <person name="Zhou L."/>
            <person name="Zuber A."/>
            <person name="Denarie J."/>
            <person name="Dixon R.A."/>
            <person name="May G.D."/>
            <person name="Schwartz D.C."/>
            <person name="Rogers J."/>
            <person name="Quetier F."/>
            <person name="Town C.D."/>
            <person name="Roe B.A."/>
        </authorList>
    </citation>
    <scope>NUCLEOTIDE SEQUENCE [LARGE SCALE GENOMIC DNA]</scope>
    <source>
        <strain evidence="12">A17</strain>
        <strain evidence="14 15">cv. Jemalong A17</strain>
    </source>
</reference>
<evidence type="ECO:0000256" key="3">
    <source>
        <dbReference type="ARBA" id="ARBA00022475"/>
    </source>
</evidence>
<keyword evidence="3" id="KW-1003">Cell membrane</keyword>
<reference evidence="12 15" key="2">
    <citation type="journal article" date="2014" name="BMC Genomics">
        <title>An improved genome release (version Mt4.0) for the model legume Medicago truncatula.</title>
        <authorList>
            <person name="Tang H."/>
            <person name="Krishnakumar V."/>
            <person name="Bidwell S."/>
            <person name="Rosen B."/>
            <person name="Chan A."/>
            <person name="Zhou S."/>
            <person name="Gentzbittel L."/>
            <person name="Childs K.L."/>
            <person name="Yandell M."/>
            <person name="Gundlach H."/>
            <person name="Mayer K.F."/>
            <person name="Schwartz D.C."/>
            <person name="Town C.D."/>
        </authorList>
    </citation>
    <scope>GENOME REANNOTATION</scope>
    <source>
        <strain evidence="12">A17</strain>
        <strain evidence="14 15">cv. Jemalong A17</strain>
    </source>
</reference>
<keyword evidence="7 10" id="KW-0067">ATP-binding</keyword>
<dbReference type="PROSITE" id="PS50011">
    <property type="entry name" value="PROTEIN_KINASE_DOM"/>
    <property type="match status" value="1"/>
</dbReference>
<evidence type="ECO:0000313" key="13">
    <source>
        <dbReference type="EMBL" id="RHN60970.1"/>
    </source>
</evidence>
<evidence type="ECO:0000256" key="1">
    <source>
        <dbReference type="ARBA" id="ARBA00004236"/>
    </source>
</evidence>